<feature type="domain" description="ABC transporter" evidence="11">
    <location>
        <begin position="5"/>
        <end position="241"/>
    </location>
</feature>
<gene>
    <name evidence="12" type="ORF">CLV56_3201</name>
</gene>
<keyword evidence="6" id="KW-0547">Nucleotide-binding</keyword>
<evidence type="ECO:0000256" key="5">
    <source>
        <dbReference type="ARBA" id="ARBA00022737"/>
    </source>
</evidence>
<dbReference type="CDD" id="cd03216">
    <property type="entry name" value="ABC_Carb_Monos_I"/>
    <property type="match status" value="1"/>
</dbReference>
<sequence>MPDLLEIEGVSKGFPGVQALDDMHLRVRHGEVLALVGENGAGKSTLMKLLSGIYTPDAGDFRLDGEPLRVSGPRDAMETGISIIHQEFNLMPHLTVAENVYIGREPRTGGFVLSERALNRRAAELLERLELPLDPRALVGNLTVAKQQMVEIAKALSYDARVLIMDEPTAALNDAEVETLHGLIRRFISPTTGVIYISHRMDELKAISDRITVIRDGRYVETLDTETTTMKEVISLMVGRTLAAEAEPQNVRDDRPVVLEVEGLSTRDLLHDVSFELREGEILGFAGLMGAGRTEVARAIVGADAKTAGTVRLRGKPVRIHHPSDAARLRIGYLSEDRKRFGLLLDQDVSVNVGLTSIGERFSRSGFVRFGRMREVAEQMVERLGIKTPSVAQTAKNLSGGNQQKVVIAKWLVKDCDVLIFDEPTRGIDVGAKEEIYDLLNELAGEGKSIVMISSELPEVLRMAHRVVVMTEGRISGVLTHDEATQENVMHLATLRPDENPDDAAELGLVGATGAAPDVPDTKAGDR</sequence>
<accession>A0A2M9B6Y7</accession>
<dbReference type="SUPFAM" id="SSF52540">
    <property type="entry name" value="P-loop containing nucleoside triphosphate hydrolases"/>
    <property type="match status" value="2"/>
</dbReference>
<dbReference type="PROSITE" id="PS00211">
    <property type="entry name" value="ABC_TRANSPORTER_1"/>
    <property type="match status" value="1"/>
</dbReference>
<keyword evidence="3" id="KW-1003">Cell membrane</keyword>
<dbReference type="AlphaFoldDB" id="A0A2M9B6Y7"/>
<evidence type="ECO:0000259" key="11">
    <source>
        <dbReference type="PROSITE" id="PS50893"/>
    </source>
</evidence>
<dbReference type="InterPro" id="IPR050107">
    <property type="entry name" value="ABC_carbohydrate_import_ATPase"/>
</dbReference>
<keyword evidence="4" id="KW-0762">Sugar transport</keyword>
<protein>
    <submittedName>
        <fullName evidence="12">Ribose transport system ATP-binding protein</fullName>
    </submittedName>
</protein>
<comment type="caution">
    <text evidence="12">The sequence shown here is derived from an EMBL/GenBank/DDBJ whole genome shotgun (WGS) entry which is preliminary data.</text>
</comment>
<dbReference type="PANTHER" id="PTHR43790">
    <property type="entry name" value="CARBOHYDRATE TRANSPORT ATP-BINDING PROTEIN MG119-RELATED"/>
    <property type="match status" value="1"/>
</dbReference>
<dbReference type="EMBL" id="PGEZ01000002">
    <property type="protein sequence ID" value="PJJ53709.1"/>
    <property type="molecule type" value="Genomic_DNA"/>
</dbReference>
<feature type="domain" description="ABC transporter" evidence="11">
    <location>
        <begin position="251"/>
        <end position="497"/>
    </location>
</feature>
<proteinExistence type="predicted"/>
<evidence type="ECO:0000256" key="3">
    <source>
        <dbReference type="ARBA" id="ARBA00022475"/>
    </source>
</evidence>
<dbReference type="Pfam" id="PF00005">
    <property type="entry name" value="ABC_tran"/>
    <property type="match status" value="2"/>
</dbReference>
<evidence type="ECO:0000256" key="9">
    <source>
        <dbReference type="ARBA" id="ARBA00023136"/>
    </source>
</evidence>
<evidence type="ECO:0000313" key="13">
    <source>
        <dbReference type="Proteomes" id="UP000230842"/>
    </source>
</evidence>
<evidence type="ECO:0000256" key="7">
    <source>
        <dbReference type="ARBA" id="ARBA00022840"/>
    </source>
</evidence>
<dbReference type="FunFam" id="3.40.50.300:FF:000127">
    <property type="entry name" value="Ribose import ATP-binding protein RbsA"/>
    <property type="match status" value="1"/>
</dbReference>
<evidence type="ECO:0000256" key="8">
    <source>
        <dbReference type="ARBA" id="ARBA00022967"/>
    </source>
</evidence>
<dbReference type="InterPro" id="IPR017871">
    <property type="entry name" value="ABC_transporter-like_CS"/>
</dbReference>
<keyword evidence="13" id="KW-1185">Reference proteome</keyword>
<dbReference type="PANTHER" id="PTHR43790:SF3">
    <property type="entry name" value="D-ALLOSE IMPORT ATP-BINDING PROTEIN ALSA-RELATED"/>
    <property type="match status" value="1"/>
</dbReference>
<comment type="subcellular location">
    <subcellularLocation>
        <location evidence="1">Cell membrane</location>
        <topology evidence="1">Peripheral membrane protein</topology>
    </subcellularLocation>
</comment>
<dbReference type="GO" id="GO:0005886">
    <property type="term" value="C:plasma membrane"/>
    <property type="evidence" value="ECO:0007669"/>
    <property type="project" value="UniProtKB-SubCell"/>
</dbReference>
<keyword evidence="5" id="KW-0677">Repeat</keyword>
<evidence type="ECO:0000256" key="2">
    <source>
        <dbReference type="ARBA" id="ARBA00022448"/>
    </source>
</evidence>
<evidence type="ECO:0000256" key="1">
    <source>
        <dbReference type="ARBA" id="ARBA00004202"/>
    </source>
</evidence>
<evidence type="ECO:0000313" key="12">
    <source>
        <dbReference type="EMBL" id="PJJ53709.1"/>
    </source>
</evidence>
<dbReference type="RefSeq" id="WP_100415260.1">
    <property type="nucleotide sequence ID" value="NZ_PGEZ01000002.1"/>
</dbReference>
<keyword evidence="7 12" id="KW-0067">ATP-binding</keyword>
<feature type="region of interest" description="Disordered" evidence="10">
    <location>
        <begin position="497"/>
        <end position="527"/>
    </location>
</feature>
<reference evidence="12 13" key="1">
    <citation type="submission" date="2017-11" db="EMBL/GenBank/DDBJ databases">
        <title>Genomic Encyclopedia of Archaeal and Bacterial Type Strains, Phase II (KMG-II): From Individual Species to Whole Genera.</title>
        <authorList>
            <person name="Goeker M."/>
        </authorList>
    </citation>
    <scope>NUCLEOTIDE SEQUENCE [LARGE SCALE GENOMIC DNA]</scope>
    <source>
        <strain evidence="12 13">DSM 27763</strain>
    </source>
</reference>
<dbReference type="InterPro" id="IPR027417">
    <property type="entry name" value="P-loop_NTPase"/>
</dbReference>
<organism evidence="12 13">
    <name type="scientific">Mumia flava</name>
    <dbReference type="NCBI Taxonomy" id="1348852"/>
    <lineage>
        <taxon>Bacteria</taxon>
        <taxon>Bacillati</taxon>
        <taxon>Actinomycetota</taxon>
        <taxon>Actinomycetes</taxon>
        <taxon>Propionibacteriales</taxon>
        <taxon>Nocardioidaceae</taxon>
        <taxon>Mumia</taxon>
    </lineage>
</organism>
<name>A0A2M9B6Y7_9ACTN</name>
<dbReference type="InterPro" id="IPR003439">
    <property type="entry name" value="ABC_transporter-like_ATP-bd"/>
</dbReference>
<dbReference type="PROSITE" id="PS50893">
    <property type="entry name" value="ABC_TRANSPORTER_2"/>
    <property type="match status" value="2"/>
</dbReference>
<keyword evidence="8" id="KW-1278">Translocase</keyword>
<dbReference type="GO" id="GO:0005524">
    <property type="term" value="F:ATP binding"/>
    <property type="evidence" value="ECO:0007669"/>
    <property type="project" value="UniProtKB-KW"/>
</dbReference>
<dbReference type="Proteomes" id="UP000230842">
    <property type="component" value="Unassembled WGS sequence"/>
</dbReference>
<dbReference type="GO" id="GO:0016887">
    <property type="term" value="F:ATP hydrolysis activity"/>
    <property type="evidence" value="ECO:0007669"/>
    <property type="project" value="InterPro"/>
</dbReference>
<evidence type="ECO:0000256" key="4">
    <source>
        <dbReference type="ARBA" id="ARBA00022597"/>
    </source>
</evidence>
<dbReference type="OrthoDB" id="3311037at2"/>
<dbReference type="CDD" id="cd03215">
    <property type="entry name" value="ABC_Carb_Monos_II"/>
    <property type="match status" value="1"/>
</dbReference>
<evidence type="ECO:0000256" key="6">
    <source>
        <dbReference type="ARBA" id="ARBA00022741"/>
    </source>
</evidence>
<dbReference type="InterPro" id="IPR003593">
    <property type="entry name" value="AAA+_ATPase"/>
</dbReference>
<keyword evidence="2" id="KW-0813">Transport</keyword>
<evidence type="ECO:0000256" key="10">
    <source>
        <dbReference type="SAM" id="MobiDB-lite"/>
    </source>
</evidence>
<dbReference type="Gene3D" id="3.40.50.300">
    <property type="entry name" value="P-loop containing nucleotide triphosphate hydrolases"/>
    <property type="match status" value="2"/>
</dbReference>
<keyword evidence="9" id="KW-0472">Membrane</keyword>
<dbReference type="SMART" id="SM00382">
    <property type="entry name" value="AAA"/>
    <property type="match status" value="2"/>
</dbReference>